<dbReference type="EMBL" id="JACHFL010000006">
    <property type="protein sequence ID" value="MBB5363698.1"/>
    <property type="molecule type" value="Genomic_DNA"/>
</dbReference>
<dbReference type="Pfam" id="PF13671">
    <property type="entry name" value="AAA_33"/>
    <property type="match status" value="1"/>
</dbReference>
<accession>A0A7W8JVP8</accession>
<dbReference type="InterPro" id="IPR027417">
    <property type="entry name" value="P-loop_NTPase"/>
</dbReference>
<protein>
    <submittedName>
        <fullName evidence="1">Putative kinase</fullName>
    </submittedName>
</protein>
<dbReference type="AlphaFoldDB" id="A0A7W8JVP8"/>
<sequence length="191" mass="21269">MASHLVLITGAPASGKSSLAVGLAATLGWPLLSRDRLQEILHDALAQEATSSLSSATWKVMYALALDLLKGGSNLIIDSSLDQFRAVDEVRPLLAYSTTSHIHLDCARDIRVERYSLRAAHRHLWFNIRELAKRYADESDRWSYFEEPPAIGQPLLRIDTSENEDYFDQVLAFVESVRTCTSQKPSAPDTP</sequence>
<reference evidence="1 2" key="1">
    <citation type="submission" date="2020-08" db="EMBL/GenBank/DDBJ databases">
        <title>Genomic Encyclopedia of Type Strains, Phase IV (KMG-IV): sequencing the most valuable type-strain genomes for metagenomic binning, comparative biology and taxonomic classification.</title>
        <authorList>
            <person name="Goeker M."/>
        </authorList>
    </citation>
    <scope>NUCLEOTIDE SEQUENCE [LARGE SCALE GENOMIC DNA]</scope>
    <source>
        <strain evidence="1 2">DSM 27939</strain>
    </source>
</reference>
<comment type="caution">
    <text evidence="1">The sequence shown here is derived from an EMBL/GenBank/DDBJ whole genome shotgun (WGS) entry which is preliminary data.</text>
</comment>
<evidence type="ECO:0000313" key="1">
    <source>
        <dbReference type="EMBL" id="MBB5363698.1"/>
    </source>
</evidence>
<name>A0A7W8JVP8_9DEIO</name>
<organism evidence="1 2">
    <name type="scientific">Deinococcus humi</name>
    <dbReference type="NCBI Taxonomy" id="662880"/>
    <lineage>
        <taxon>Bacteria</taxon>
        <taxon>Thermotogati</taxon>
        <taxon>Deinococcota</taxon>
        <taxon>Deinococci</taxon>
        <taxon>Deinococcales</taxon>
        <taxon>Deinococcaceae</taxon>
        <taxon>Deinococcus</taxon>
    </lineage>
</organism>
<evidence type="ECO:0000313" key="2">
    <source>
        <dbReference type="Proteomes" id="UP000552709"/>
    </source>
</evidence>
<dbReference type="Proteomes" id="UP000552709">
    <property type="component" value="Unassembled WGS sequence"/>
</dbReference>
<dbReference type="PANTHER" id="PTHR37807">
    <property type="entry name" value="OS07G0160300 PROTEIN"/>
    <property type="match status" value="1"/>
</dbReference>
<dbReference type="RefSeq" id="WP_184133069.1">
    <property type="nucleotide sequence ID" value="NZ_JACHFL010000006.1"/>
</dbReference>
<proteinExistence type="predicted"/>
<keyword evidence="2" id="KW-1185">Reference proteome</keyword>
<dbReference type="PANTHER" id="PTHR37807:SF3">
    <property type="entry name" value="OS07G0160300 PROTEIN"/>
    <property type="match status" value="1"/>
</dbReference>
<dbReference type="Gene3D" id="3.40.50.300">
    <property type="entry name" value="P-loop containing nucleotide triphosphate hydrolases"/>
    <property type="match status" value="1"/>
</dbReference>
<gene>
    <name evidence="1" type="ORF">HNQ08_002804</name>
</gene>
<keyword evidence="1" id="KW-0808">Transferase</keyword>
<keyword evidence="1" id="KW-0418">Kinase</keyword>
<dbReference type="SUPFAM" id="SSF52540">
    <property type="entry name" value="P-loop containing nucleoside triphosphate hydrolases"/>
    <property type="match status" value="1"/>
</dbReference>
<dbReference type="GO" id="GO:0016301">
    <property type="term" value="F:kinase activity"/>
    <property type="evidence" value="ECO:0007669"/>
    <property type="project" value="UniProtKB-KW"/>
</dbReference>